<keyword evidence="1" id="KW-0862">Zinc</keyword>
<dbReference type="InterPro" id="IPR013083">
    <property type="entry name" value="Znf_RING/FYVE/PHD"/>
</dbReference>
<evidence type="ECO:0000259" key="3">
    <source>
        <dbReference type="PROSITE" id="PS50089"/>
    </source>
</evidence>
<feature type="compositionally biased region" description="Polar residues" evidence="2">
    <location>
        <begin position="612"/>
        <end position="630"/>
    </location>
</feature>
<evidence type="ECO:0000313" key="5">
    <source>
        <dbReference type="Proteomes" id="UP000701801"/>
    </source>
</evidence>
<keyword evidence="1" id="KW-0479">Metal-binding</keyword>
<dbReference type="EMBL" id="CAJVRM010000003">
    <property type="protein sequence ID" value="CAG8970943.1"/>
    <property type="molecule type" value="Genomic_DNA"/>
</dbReference>
<dbReference type="SMART" id="SM00184">
    <property type="entry name" value="RING"/>
    <property type="match status" value="1"/>
</dbReference>
<feature type="region of interest" description="Disordered" evidence="2">
    <location>
        <begin position="587"/>
        <end position="694"/>
    </location>
</feature>
<feature type="compositionally biased region" description="Low complexity" evidence="2">
    <location>
        <begin position="455"/>
        <end position="473"/>
    </location>
</feature>
<dbReference type="AlphaFoldDB" id="A0A9N9LB68"/>
<dbReference type="GO" id="GO:0008270">
    <property type="term" value="F:zinc ion binding"/>
    <property type="evidence" value="ECO:0007669"/>
    <property type="project" value="UniProtKB-KW"/>
</dbReference>
<organism evidence="4 5">
    <name type="scientific">Hymenoscyphus albidus</name>
    <dbReference type="NCBI Taxonomy" id="595503"/>
    <lineage>
        <taxon>Eukaryota</taxon>
        <taxon>Fungi</taxon>
        <taxon>Dikarya</taxon>
        <taxon>Ascomycota</taxon>
        <taxon>Pezizomycotina</taxon>
        <taxon>Leotiomycetes</taxon>
        <taxon>Helotiales</taxon>
        <taxon>Helotiaceae</taxon>
        <taxon>Hymenoscyphus</taxon>
    </lineage>
</organism>
<dbReference type="CDD" id="cd16448">
    <property type="entry name" value="RING-H2"/>
    <property type="match status" value="1"/>
</dbReference>
<feature type="region of interest" description="Disordered" evidence="2">
    <location>
        <begin position="710"/>
        <end position="779"/>
    </location>
</feature>
<feature type="compositionally biased region" description="Basic and acidic residues" evidence="2">
    <location>
        <begin position="61"/>
        <end position="70"/>
    </location>
</feature>
<feature type="compositionally biased region" description="Basic and acidic residues" evidence="2">
    <location>
        <begin position="264"/>
        <end position="288"/>
    </location>
</feature>
<dbReference type="OrthoDB" id="10385219at2759"/>
<dbReference type="InterPro" id="IPR001841">
    <property type="entry name" value="Znf_RING"/>
</dbReference>
<dbReference type="Pfam" id="PF13639">
    <property type="entry name" value="zf-RING_2"/>
    <property type="match status" value="1"/>
</dbReference>
<sequence length="779" mass="90581">MSKPTDSFFHSEGSHSPTAPSSPQEEQQDQRMATSPESIFHFSLGSHFAPTPSSPQEEGEREERGEREHQDEEDQRMATPPASLFHFSEGSQSSPAPSHPQQEPEHPQPQSEQEDGEDDDEDKCAICMSRLPSPQIIFPCAHDVFHYACIFHWFRDQYDRSPHSGRKAITCPVCRRWVKDIVIEESSSVTTETTVREVFLREKRAEEERRKMIDKALERRKEKQREKMEKKERRDDGGGICERGGGSVERIGGRSMEGSNEGTEEVKTRERSEEGQEGNRERRQEENLTDTIEREMALFQARLLLFRWQRAQQLFRTATQDHQATLQFFNAVNSEQLRALMQLHASMQLHRVREREDWPGWGREDETERTRRSAQNHFDEASQMRDRVMAELMDASNRLGEASLYVYRIRGHVVKDDGRLPEIFYQNPTLMDEVIAIIGMDVPQSVESLDENESLGESQGESQGECQGESQGESSEERTEDIPDEDPVGMIEREVVASQERMADARWERAQQQLYIAAQDRERTQRYYDSIIQEQREAIERIWRMRERLGDGRGIGDEAERRVQALFAERMHESRIAERELEDVGRYRQEPDRNHRQRVYDRGQRVEDFYRQTANSSPRNEGPSRSNMSASERVGSLDGFNDRLTSFNPLSFQREYNREHPRYRSGPNRRNHTDEARVAGYNLARRRSEDQANRNEARDILFHIRSEEETFEAERAGREVTPSNLTPQDEERNEEQDGRQSRPALTSGIGDGLSSSPRESTHGPNREVNPWAFLDEMFR</sequence>
<feature type="region of interest" description="Disordered" evidence="2">
    <location>
        <begin position="447"/>
        <end position="490"/>
    </location>
</feature>
<comment type="caution">
    <text evidence="4">The sequence shown here is derived from an EMBL/GenBank/DDBJ whole genome shotgun (WGS) entry which is preliminary data.</text>
</comment>
<feature type="compositionally biased region" description="Acidic residues" evidence="2">
    <location>
        <begin position="112"/>
        <end position="121"/>
    </location>
</feature>
<dbReference type="PROSITE" id="PS50089">
    <property type="entry name" value="ZF_RING_2"/>
    <property type="match status" value="1"/>
</dbReference>
<feature type="compositionally biased region" description="Polar residues" evidence="2">
    <location>
        <begin position="14"/>
        <end position="37"/>
    </location>
</feature>
<evidence type="ECO:0000256" key="1">
    <source>
        <dbReference type="PROSITE-ProRule" id="PRU00175"/>
    </source>
</evidence>
<feature type="region of interest" description="Disordered" evidence="2">
    <location>
        <begin position="217"/>
        <end position="288"/>
    </location>
</feature>
<accession>A0A9N9LB68</accession>
<reference evidence="4" key="1">
    <citation type="submission" date="2021-07" db="EMBL/GenBank/DDBJ databases">
        <authorList>
            <person name="Durling M."/>
        </authorList>
    </citation>
    <scope>NUCLEOTIDE SEQUENCE</scope>
</reference>
<feature type="region of interest" description="Disordered" evidence="2">
    <location>
        <begin position="1"/>
        <end position="121"/>
    </location>
</feature>
<dbReference type="SUPFAM" id="SSF57850">
    <property type="entry name" value="RING/U-box"/>
    <property type="match status" value="1"/>
</dbReference>
<feature type="compositionally biased region" description="Gly residues" evidence="2">
    <location>
        <begin position="238"/>
        <end position="247"/>
    </location>
</feature>
<dbReference type="InterPro" id="IPR047126">
    <property type="entry name" value="RNF141-like"/>
</dbReference>
<feature type="compositionally biased region" description="Basic and acidic residues" evidence="2">
    <location>
        <begin position="587"/>
        <end position="610"/>
    </location>
</feature>
<keyword evidence="1" id="KW-0863">Zinc-finger</keyword>
<protein>
    <recommendedName>
        <fullName evidence="3">RING-type domain-containing protein</fullName>
    </recommendedName>
</protein>
<dbReference type="Proteomes" id="UP000701801">
    <property type="component" value="Unassembled WGS sequence"/>
</dbReference>
<evidence type="ECO:0000256" key="2">
    <source>
        <dbReference type="SAM" id="MobiDB-lite"/>
    </source>
</evidence>
<dbReference type="Gene3D" id="3.30.40.10">
    <property type="entry name" value="Zinc/RING finger domain, C3HC4 (zinc finger)"/>
    <property type="match status" value="1"/>
</dbReference>
<evidence type="ECO:0000313" key="4">
    <source>
        <dbReference type="EMBL" id="CAG8970943.1"/>
    </source>
</evidence>
<gene>
    <name evidence="4" type="ORF">HYALB_00000924</name>
</gene>
<dbReference type="PANTHER" id="PTHR12109">
    <property type="entry name" value="RING FINGER PROTEIN 141-RELATED"/>
    <property type="match status" value="1"/>
</dbReference>
<proteinExistence type="predicted"/>
<feature type="compositionally biased region" description="Low complexity" evidence="2">
    <location>
        <begin position="91"/>
        <end position="101"/>
    </location>
</feature>
<keyword evidence="5" id="KW-1185">Reference proteome</keyword>
<name>A0A9N9LB68_9HELO</name>
<feature type="domain" description="RING-type" evidence="3">
    <location>
        <begin position="124"/>
        <end position="175"/>
    </location>
</feature>
<feature type="compositionally biased region" description="Basic and acidic residues" evidence="2">
    <location>
        <begin position="217"/>
        <end position="237"/>
    </location>
</feature>